<keyword evidence="1 6" id="KW-0808">Transferase</keyword>
<keyword evidence="2 6" id="KW-0418">Kinase</keyword>
<evidence type="ECO:0000259" key="5">
    <source>
        <dbReference type="Pfam" id="PF07730"/>
    </source>
</evidence>
<keyword evidence="7" id="KW-1185">Reference proteome</keyword>
<comment type="caution">
    <text evidence="6">The sequence shown here is derived from an EMBL/GenBank/DDBJ whole genome shotgun (WGS) entry which is preliminary data.</text>
</comment>
<dbReference type="Pfam" id="PF07730">
    <property type="entry name" value="HisKA_3"/>
    <property type="match status" value="1"/>
</dbReference>
<dbReference type="EMBL" id="JACHMM010000001">
    <property type="protein sequence ID" value="MBB5785694.1"/>
    <property type="molecule type" value="Genomic_DNA"/>
</dbReference>
<evidence type="ECO:0000256" key="3">
    <source>
        <dbReference type="ARBA" id="ARBA00023012"/>
    </source>
</evidence>
<protein>
    <submittedName>
        <fullName evidence="6">Two-component system sensor histidine kinase DesK</fullName>
        <ecNumber evidence="6">2.7.13.3</ecNumber>
    </submittedName>
</protein>
<dbReference type="InterPro" id="IPR036890">
    <property type="entry name" value="HATPase_C_sf"/>
</dbReference>
<name>A0A7W9GKZ3_9ACTN</name>
<evidence type="ECO:0000256" key="2">
    <source>
        <dbReference type="ARBA" id="ARBA00022777"/>
    </source>
</evidence>
<feature type="transmembrane region" description="Helical" evidence="4">
    <location>
        <begin position="51"/>
        <end position="73"/>
    </location>
</feature>
<dbReference type="AlphaFoldDB" id="A0A7W9GKZ3"/>
<dbReference type="EC" id="2.7.13.3" evidence="6"/>
<dbReference type="GO" id="GO:0016020">
    <property type="term" value="C:membrane"/>
    <property type="evidence" value="ECO:0007669"/>
    <property type="project" value="InterPro"/>
</dbReference>
<dbReference type="RefSeq" id="WP_184818611.1">
    <property type="nucleotide sequence ID" value="NZ_JACHMM010000001.1"/>
</dbReference>
<dbReference type="InterPro" id="IPR050482">
    <property type="entry name" value="Sensor_HK_TwoCompSys"/>
</dbReference>
<dbReference type="Proteomes" id="UP000542813">
    <property type="component" value="Unassembled WGS sequence"/>
</dbReference>
<organism evidence="6 7">
    <name type="scientific">Jiangella mangrovi</name>
    <dbReference type="NCBI Taxonomy" id="1524084"/>
    <lineage>
        <taxon>Bacteria</taxon>
        <taxon>Bacillati</taxon>
        <taxon>Actinomycetota</taxon>
        <taxon>Actinomycetes</taxon>
        <taxon>Jiangellales</taxon>
        <taxon>Jiangellaceae</taxon>
        <taxon>Jiangella</taxon>
    </lineage>
</organism>
<keyword evidence="3" id="KW-0902">Two-component regulatory system</keyword>
<evidence type="ECO:0000313" key="6">
    <source>
        <dbReference type="EMBL" id="MBB5785694.1"/>
    </source>
</evidence>
<evidence type="ECO:0000256" key="4">
    <source>
        <dbReference type="SAM" id="Phobius"/>
    </source>
</evidence>
<feature type="transmembrane region" description="Helical" evidence="4">
    <location>
        <begin position="94"/>
        <end position="119"/>
    </location>
</feature>
<proteinExistence type="predicted"/>
<keyword evidence="4" id="KW-0812">Transmembrane</keyword>
<evidence type="ECO:0000313" key="7">
    <source>
        <dbReference type="Proteomes" id="UP000542813"/>
    </source>
</evidence>
<sequence>MSPTPVRPDAVPAATPAARDGERRLPVVVGVVWAVLLTPTAAGVYQQHYPLGWAILGYASVAAFLGAFFYVFARAAAARRRGEPPPCAIRRGGFVVLCVLGTLVVGFAGENGVVVWFALSQIALVLMRPREAWATIGSICVAVVLVPRTLGLDWEVNVWFLVAIFGSSWATDAIFRLRDTNLRLVRAQEQIASMAVEQERLRFARDLHDVVGHSLTAATVKTQLARRLVDTDDDRARAELREVEGLLREALKDVRGTVAGYREVTLPSELVRAATVLEAAGVTADLPRAVDHVPAGRSELFGWVLRESVTNVVRHSHAQYCRVTVTADRIEIWNDGVSGAAHEGSPVSSGLVGLRERVASAGGTLQAGPDGRGGWTVSAMMVA</sequence>
<keyword evidence="4" id="KW-1133">Transmembrane helix</keyword>
<dbReference type="Gene3D" id="1.20.5.1930">
    <property type="match status" value="1"/>
</dbReference>
<dbReference type="CDD" id="cd16917">
    <property type="entry name" value="HATPase_UhpB-NarQ-NarX-like"/>
    <property type="match status" value="1"/>
</dbReference>
<dbReference type="InterPro" id="IPR011712">
    <property type="entry name" value="Sig_transdc_His_kin_sub3_dim/P"/>
</dbReference>
<dbReference type="GO" id="GO:0046983">
    <property type="term" value="F:protein dimerization activity"/>
    <property type="evidence" value="ECO:0007669"/>
    <property type="project" value="InterPro"/>
</dbReference>
<dbReference type="Gene3D" id="3.30.565.10">
    <property type="entry name" value="Histidine kinase-like ATPase, C-terminal domain"/>
    <property type="match status" value="1"/>
</dbReference>
<dbReference type="PANTHER" id="PTHR24421:SF63">
    <property type="entry name" value="SENSOR HISTIDINE KINASE DESK"/>
    <property type="match status" value="1"/>
</dbReference>
<gene>
    <name evidence="6" type="ORF">HD601_000269</name>
</gene>
<reference evidence="6 7" key="1">
    <citation type="submission" date="2020-08" db="EMBL/GenBank/DDBJ databases">
        <title>Sequencing the genomes of 1000 actinobacteria strains.</title>
        <authorList>
            <person name="Klenk H.-P."/>
        </authorList>
    </citation>
    <scope>NUCLEOTIDE SEQUENCE [LARGE SCALE GENOMIC DNA]</scope>
    <source>
        <strain evidence="6 7">DSM 102122</strain>
    </source>
</reference>
<keyword evidence="4" id="KW-0472">Membrane</keyword>
<feature type="domain" description="Signal transduction histidine kinase subgroup 3 dimerisation and phosphoacceptor" evidence="5">
    <location>
        <begin position="199"/>
        <end position="265"/>
    </location>
</feature>
<evidence type="ECO:0000256" key="1">
    <source>
        <dbReference type="ARBA" id="ARBA00022679"/>
    </source>
</evidence>
<dbReference type="PANTHER" id="PTHR24421">
    <property type="entry name" value="NITRATE/NITRITE SENSOR PROTEIN NARX-RELATED"/>
    <property type="match status" value="1"/>
</dbReference>
<accession>A0A7W9GKZ3</accession>
<dbReference type="GO" id="GO:0000155">
    <property type="term" value="F:phosphorelay sensor kinase activity"/>
    <property type="evidence" value="ECO:0007669"/>
    <property type="project" value="InterPro"/>
</dbReference>
<feature type="transmembrane region" description="Helical" evidence="4">
    <location>
        <begin position="25"/>
        <end position="45"/>
    </location>
</feature>